<reference evidence="2 3" key="1">
    <citation type="journal article" date="2018" name="Mol. Genet. Genomics">
        <title>The red deer Cervus elaphus genome CerEla1.0: sequencing, annotating, genes, and chromosomes.</title>
        <authorList>
            <person name="Bana N.A."/>
            <person name="Nyiri A."/>
            <person name="Nagy J."/>
            <person name="Frank K."/>
            <person name="Nagy T."/>
            <person name="Steger V."/>
            <person name="Schiller M."/>
            <person name="Lakatos P."/>
            <person name="Sugar L."/>
            <person name="Horn P."/>
            <person name="Barta E."/>
            <person name="Orosz L."/>
        </authorList>
    </citation>
    <scope>NUCLEOTIDE SEQUENCE [LARGE SCALE GENOMIC DNA]</scope>
    <source>
        <strain evidence="2">Hungarian</strain>
    </source>
</reference>
<gene>
    <name evidence="2" type="ORF">Celaphus_00010185</name>
</gene>
<dbReference type="EMBL" id="MKHE01000024">
    <property type="protein sequence ID" value="OWK02393.1"/>
    <property type="molecule type" value="Genomic_DNA"/>
</dbReference>
<evidence type="ECO:0000313" key="3">
    <source>
        <dbReference type="Proteomes" id="UP000242450"/>
    </source>
</evidence>
<feature type="region of interest" description="Disordered" evidence="1">
    <location>
        <begin position="179"/>
        <end position="198"/>
    </location>
</feature>
<dbReference type="Proteomes" id="UP000242450">
    <property type="component" value="Chromosome 24"/>
</dbReference>
<sequence length="278" mass="29935">MGTAVVRQAPHTLGSPGRLGAVDGSESQALPWELSEGAVGSDGETLRAAEKRGAGQEGRGYPPGTCKPNFIMKAKGTMQGDERMHLPSPTDSNFYRALMDEEDMEDVVDAEEYLIPQQGFFHSPATSRTPLLSSLRYSSDPTGALTEDSMDDAFLPAPEYVNQSVPKRPAGSVQNPVYHNQPLYPAPGRDPQYQTSRSHAVDNPEYLNTTHPACVNGVLDGPALWAQKGSYQISLDNPDYQQAFFPKEAKSNGIFKGPAAENAEYLRAAPAGSDFTGA</sequence>
<proteinExistence type="predicted"/>
<organism evidence="2 3">
    <name type="scientific">Cervus elaphus hippelaphus</name>
    <name type="common">European red deer</name>
    <dbReference type="NCBI Taxonomy" id="46360"/>
    <lineage>
        <taxon>Eukaryota</taxon>
        <taxon>Metazoa</taxon>
        <taxon>Chordata</taxon>
        <taxon>Craniata</taxon>
        <taxon>Vertebrata</taxon>
        <taxon>Euteleostomi</taxon>
        <taxon>Mammalia</taxon>
        <taxon>Eutheria</taxon>
        <taxon>Laurasiatheria</taxon>
        <taxon>Artiodactyla</taxon>
        <taxon>Ruminantia</taxon>
        <taxon>Pecora</taxon>
        <taxon>Cervidae</taxon>
        <taxon>Cervinae</taxon>
        <taxon>Cervus</taxon>
    </lineage>
</organism>
<feature type="region of interest" description="Disordered" evidence="1">
    <location>
        <begin position="1"/>
        <end position="28"/>
    </location>
</feature>
<dbReference type="AlphaFoldDB" id="A0A212C8R6"/>
<dbReference type="OrthoDB" id="6219513at2759"/>
<keyword evidence="3" id="KW-1185">Reference proteome</keyword>
<accession>A0A212C8R6</accession>
<comment type="caution">
    <text evidence="2">The sequence shown here is derived from an EMBL/GenBank/DDBJ whole genome shotgun (WGS) entry which is preliminary data.</text>
</comment>
<evidence type="ECO:0000256" key="1">
    <source>
        <dbReference type="SAM" id="MobiDB-lite"/>
    </source>
</evidence>
<name>A0A212C8R6_CEREH</name>
<protein>
    <submittedName>
        <fullName evidence="2">Uncharacterized protein</fullName>
    </submittedName>
</protein>
<evidence type="ECO:0000313" key="2">
    <source>
        <dbReference type="EMBL" id="OWK02393.1"/>
    </source>
</evidence>